<accession>L7JU41</accession>
<dbReference type="Gene3D" id="3.10.10.10">
    <property type="entry name" value="HIV Type 1 Reverse Transcriptase, subunit A, domain 1"/>
    <property type="match status" value="1"/>
</dbReference>
<organism evidence="2 3">
    <name type="scientific">Trachipleistophora hominis</name>
    <name type="common">Microsporidian parasite</name>
    <dbReference type="NCBI Taxonomy" id="72359"/>
    <lineage>
        <taxon>Eukaryota</taxon>
        <taxon>Fungi</taxon>
        <taxon>Fungi incertae sedis</taxon>
        <taxon>Microsporidia</taxon>
        <taxon>Pleistophoridae</taxon>
        <taxon>Trachipleistophora</taxon>
    </lineage>
</organism>
<feature type="domain" description="Reverse transcriptase" evidence="1">
    <location>
        <begin position="60"/>
        <end position="176"/>
    </location>
</feature>
<name>L7JU41_TRAHO</name>
<reference evidence="2 3" key="1">
    <citation type="journal article" date="2012" name="PLoS Pathog.">
        <title>The genome of the obligate intracellular parasite Trachipleistophora hominis: new insights into microsporidian genome dynamics and reductive evolution.</title>
        <authorList>
            <person name="Heinz E."/>
            <person name="Williams T.A."/>
            <person name="Nakjang S."/>
            <person name="Noel C.J."/>
            <person name="Swan D.C."/>
            <person name="Goldberg A.V."/>
            <person name="Harris S.R."/>
            <person name="Weinmaier T."/>
            <person name="Markert S."/>
            <person name="Becher D."/>
            <person name="Bernhardt J."/>
            <person name="Dagan T."/>
            <person name="Hacker C."/>
            <person name="Lucocq J.M."/>
            <person name="Schweder T."/>
            <person name="Rattei T."/>
            <person name="Hall N."/>
            <person name="Hirt R.P."/>
            <person name="Embley T.M."/>
        </authorList>
    </citation>
    <scope>NUCLEOTIDE SEQUENCE [LARGE SCALE GENOMIC DNA]</scope>
</reference>
<dbReference type="InterPro" id="IPR043128">
    <property type="entry name" value="Rev_trsase/Diguanyl_cyclase"/>
</dbReference>
<keyword evidence="2" id="KW-0695">RNA-directed DNA polymerase</keyword>
<keyword evidence="3" id="KW-1185">Reference proteome</keyword>
<evidence type="ECO:0000259" key="1">
    <source>
        <dbReference type="PROSITE" id="PS50878"/>
    </source>
</evidence>
<dbReference type="PANTHER" id="PTHR24559">
    <property type="entry name" value="TRANSPOSON TY3-I GAG-POL POLYPROTEIN"/>
    <property type="match status" value="1"/>
</dbReference>
<dbReference type="InterPro" id="IPR053134">
    <property type="entry name" value="RNA-dir_DNA_polymerase"/>
</dbReference>
<dbReference type="InParanoid" id="L7JU41"/>
<evidence type="ECO:0000313" key="3">
    <source>
        <dbReference type="Proteomes" id="UP000011185"/>
    </source>
</evidence>
<sequence>MELKQQRSKNNCITKESNNNGYIGEECKINTQEGKMVKARPYNNTGPLKEKVEEEIQNMLKKGYIRPSDPEWCNPVRPVEKKNGTIRLCLNLMALNELVEKEVERMPEVDQVLEKLQGAKYFSVLDIKEGYFQINVREEDKKKTAFQIGSRKYEFNRMPMGFKNAPLIFQRIMNRN</sequence>
<dbReference type="AlphaFoldDB" id="L7JU41"/>
<keyword evidence="2" id="KW-0548">Nucleotidyltransferase</keyword>
<dbReference type="OMA" id="DICWEYN"/>
<dbReference type="Pfam" id="PF00078">
    <property type="entry name" value="RVT_1"/>
    <property type="match status" value="1"/>
</dbReference>
<dbReference type="EC" id="2.7.7.49" evidence="2"/>
<dbReference type="STRING" id="72359.L7JU41"/>
<dbReference type="InterPro" id="IPR000477">
    <property type="entry name" value="RT_dom"/>
</dbReference>
<dbReference type="HOGENOM" id="CLU_1526232_0_0_1"/>
<dbReference type="Proteomes" id="UP000011185">
    <property type="component" value="Unassembled WGS sequence"/>
</dbReference>
<dbReference type="PANTHER" id="PTHR24559:SF444">
    <property type="entry name" value="REVERSE TRANSCRIPTASE DOMAIN-CONTAINING PROTEIN"/>
    <property type="match status" value="1"/>
</dbReference>
<keyword evidence="2" id="KW-0808">Transferase</keyword>
<dbReference type="PROSITE" id="PS50878">
    <property type="entry name" value="RT_POL"/>
    <property type="match status" value="1"/>
</dbReference>
<dbReference type="InterPro" id="IPR043502">
    <property type="entry name" value="DNA/RNA_pol_sf"/>
</dbReference>
<dbReference type="Gene3D" id="3.30.70.270">
    <property type="match status" value="1"/>
</dbReference>
<dbReference type="GO" id="GO:0003964">
    <property type="term" value="F:RNA-directed DNA polymerase activity"/>
    <property type="evidence" value="ECO:0007669"/>
    <property type="project" value="UniProtKB-KW"/>
</dbReference>
<evidence type="ECO:0000313" key="2">
    <source>
        <dbReference type="EMBL" id="ELQ74820.1"/>
    </source>
</evidence>
<protein>
    <submittedName>
        <fullName evidence="2">RNA-directed DNA polymerase, LTR Retrotransposon</fullName>
        <ecNumber evidence="2">2.7.7.49</ecNumber>
    </submittedName>
</protein>
<dbReference type="SUPFAM" id="SSF56672">
    <property type="entry name" value="DNA/RNA polymerases"/>
    <property type="match status" value="1"/>
</dbReference>
<dbReference type="OrthoDB" id="2194291at2759"/>
<dbReference type="VEuPathDB" id="MicrosporidiaDB:THOM_2247"/>
<gene>
    <name evidence="2" type="ORF">THOM_2247</name>
</gene>
<dbReference type="CDD" id="cd01647">
    <property type="entry name" value="RT_LTR"/>
    <property type="match status" value="1"/>
</dbReference>
<proteinExistence type="predicted"/>
<dbReference type="EMBL" id="JH994020">
    <property type="protein sequence ID" value="ELQ74820.1"/>
    <property type="molecule type" value="Genomic_DNA"/>
</dbReference>